<dbReference type="SUPFAM" id="SSF52499">
    <property type="entry name" value="Isochorismatase-like hydrolases"/>
    <property type="match status" value="1"/>
</dbReference>
<gene>
    <name evidence="3" type="ORF">Agub_g853</name>
</gene>
<evidence type="ECO:0000313" key="4">
    <source>
        <dbReference type="Proteomes" id="UP001054857"/>
    </source>
</evidence>
<dbReference type="InterPro" id="IPR050993">
    <property type="entry name" value="Isochorismatase_domain"/>
</dbReference>
<comment type="caution">
    <text evidence="3">The sequence shown here is derived from an EMBL/GenBank/DDBJ whole genome shotgun (WGS) entry which is preliminary data.</text>
</comment>
<dbReference type="Gene3D" id="3.40.50.850">
    <property type="entry name" value="Isochorismatase-like"/>
    <property type="match status" value="1"/>
</dbReference>
<protein>
    <recommendedName>
        <fullName evidence="2">Isochorismatase-like domain-containing protein</fullName>
    </recommendedName>
</protein>
<proteinExistence type="inferred from homology"/>
<evidence type="ECO:0000259" key="2">
    <source>
        <dbReference type="Pfam" id="PF00857"/>
    </source>
</evidence>
<comment type="similarity">
    <text evidence="1">Belongs to the isochorismatase family.</text>
</comment>
<dbReference type="Proteomes" id="UP001054857">
    <property type="component" value="Unassembled WGS sequence"/>
</dbReference>
<reference evidence="3 4" key="1">
    <citation type="journal article" date="2021" name="Sci. Rep.">
        <title>Genome sequencing of the multicellular alga Astrephomene provides insights into convergent evolution of germ-soma differentiation.</title>
        <authorList>
            <person name="Yamashita S."/>
            <person name="Yamamoto K."/>
            <person name="Matsuzaki R."/>
            <person name="Suzuki S."/>
            <person name="Yamaguchi H."/>
            <person name="Hirooka S."/>
            <person name="Minakuchi Y."/>
            <person name="Miyagishima S."/>
            <person name="Kawachi M."/>
            <person name="Toyoda A."/>
            <person name="Nozaki H."/>
        </authorList>
    </citation>
    <scope>NUCLEOTIDE SEQUENCE [LARGE SCALE GENOMIC DNA]</scope>
    <source>
        <strain evidence="3 4">NIES-4017</strain>
    </source>
</reference>
<feature type="domain" description="Isochorismatase-like" evidence="2">
    <location>
        <begin position="16"/>
        <end position="163"/>
    </location>
</feature>
<dbReference type="AlphaFoldDB" id="A0AAD3DH55"/>
<dbReference type="InterPro" id="IPR036380">
    <property type="entry name" value="Isochorismatase-like_sf"/>
</dbReference>
<dbReference type="PANTHER" id="PTHR14119:SF3">
    <property type="entry name" value="ISOCHORISMATASE DOMAIN-CONTAINING PROTEIN 2"/>
    <property type="match status" value="1"/>
</dbReference>
<dbReference type="PANTHER" id="PTHR14119">
    <property type="entry name" value="HYDROLASE"/>
    <property type="match status" value="1"/>
</dbReference>
<organism evidence="3 4">
    <name type="scientific">Astrephomene gubernaculifera</name>
    <dbReference type="NCBI Taxonomy" id="47775"/>
    <lineage>
        <taxon>Eukaryota</taxon>
        <taxon>Viridiplantae</taxon>
        <taxon>Chlorophyta</taxon>
        <taxon>core chlorophytes</taxon>
        <taxon>Chlorophyceae</taxon>
        <taxon>CS clade</taxon>
        <taxon>Chlamydomonadales</taxon>
        <taxon>Astrephomenaceae</taxon>
        <taxon>Astrephomene</taxon>
    </lineage>
</organism>
<sequence>MTGASRVLGRLRANSSALFVCDIQEKFRPAISGYPTVIDTARRMVQGADVLGIPILVTEQYPKALGSTVSEIVLPSGTSVFPKTMFSMCTPDVDNWLESKPNVRQVMLLGIEGHVCVLQTGLDLLDRGYEVHLLTDGVSSTRPHHRATGIQRLAQAGALISNSELALFQLMGDAKHPRFKEISALVKEGQAVEPLHMSLL</sequence>
<keyword evidence="4" id="KW-1185">Reference proteome</keyword>
<dbReference type="Pfam" id="PF00857">
    <property type="entry name" value="Isochorismatase"/>
    <property type="match status" value="1"/>
</dbReference>
<accession>A0AAD3DH55</accession>
<name>A0AAD3DH55_9CHLO</name>
<evidence type="ECO:0000313" key="3">
    <source>
        <dbReference type="EMBL" id="GFR40317.1"/>
    </source>
</evidence>
<evidence type="ECO:0000256" key="1">
    <source>
        <dbReference type="ARBA" id="ARBA00006336"/>
    </source>
</evidence>
<dbReference type="EMBL" id="BMAR01000001">
    <property type="protein sequence ID" value="GFR40317.1"/>
    <property type="molecule type" value="Genomic_DNA"/>
</dbReference>
<dbReference type="InterPro" id="IPR000868">
    <property type="entry name" value="Isochorismatase-like_dom"/>
</dbReference>